<name>A0A9P1DN64_9DINO</name>
<dbReference type="Proteomes" id="UP001152797">
    <property type="component" value="Unassembled WGS sequence"/>
</dbReference>
<evidence type="ECO:0000256" key="11">
    <source>
        <dbReference type="ARBA" id="ARBA00038888"/>
    </source>
</evidence>
<keyword evidence="4 12" id="KW-0378">Hydrolase</keyword>
<comment type="catalytic activity">
    <reaction evidence="12">
        <text>N(4)-(alpha-D-Glc-(1-&gt;2)-alpha-D-Glc-(1-&gt;3)-alpha-D-Glc-(1-&gt;3)-alpha-D-Man-(1-&gt;2)-alpha-D-Man-(1-&gt;2)-alpha-D-Man-(1-&gt;3)-[alpha-D-Man-(1-&gt;2)-alpha-D-Man-(1-&gt;3)-[alpha-D-Man-(1-&gt;2)-alpha-D-Man-(1-&gt;6)]-alpha-D-Man-(1-&gt;6)]-beta-D-Man-(1-&gt;4)-beta-D-GlcNAc-(1-&gt;4)-beta-D-GlcNAc)-L-asparaginyl-[protein] + H2O = N(4)-(alpha-D-Glc-(1-&gt;3)-alpha-D-Glc-(1-&gt;3)-alpha-D-Man-(1-&gt;2)-alpha-D-Man-(1-&gt;2)-alpha-D-Man-(1-&gt;3)-[alpha-D-Man-(1-&gt;2)-alpha-D-Man-(1-&gt;3)-[alpha-D-Man-(1-&gt;2)-alpha-D-Man-(1-&gt;6)]-alpha-D-Man-(1-&gt;6)]-beta-D-Man-(1-&gt;4)-beta-D-GlcNAc-(1-&gt;4)-beta-D-GlcNAc)-L-asparaginyl-[protein] + beta-D-glucose</text>
        <dbReference type="Rhea" id="RHEA:55988"/>
        <dbReference type="Rhea" id="RHEA-COMP:12806"/>
        <dbReference type="Rhea" id="RHEA-COMP:14355"/>
        <dbReference type="ChEBI" id="CHEBI:15377"/>
        <dbReference type="ChEBI" id="CHEBI:15903"/>
        <dbReference type="ChEBI" id="CHEBI:59082"/>
        <dbReference type="ChEBI" id="CHEBI:132537"/>
        <dbReference type="EC" id="3.2.1.106"/>
    </reaction>
</comment>
<proteinExistence type="inferred from homology"/>
<evidence type="ECO:0000256" key="6">
    <source>
        <dbReference type="ARBA" id="ARBA00022968"/>
    </source>
</evidence>
<dbReference type="Gene3D" id="2.70.98.110">
    <property type="entry name" value="Glycosyl hydrolase family 63, N-terminal domain"/>
    <property type="match status" value="1"/>
</dbReference>
<feature type="compositionally biased region" description="Polar residues" evidence="13">
    <location>
        <begin position="632"/>
        <end position="649"/>
    </location>
</feature>
<dbReference type="InterPro" id="IPR058917">
    <property type="entry name" value="RESC6_dom"/>
</dbReference>
<dbReference type="EMBL" id="CAMXCT020005223">
    <property type="protein sequence ID" value="CAL1165108.1"/>
    <property type="molecule type" value="Genomic_DNA"/>
</dbReference>
<dbReference type="Pfam" id="PF16923">
    <property type="entry name" value="Glyco_hydro_63N"/>
    <property type="match status" value="1"/>
</dbReference>
<keyword evidence="9" id="KW-0325">Glycoprotein</keyword>
<evidence type="ECO:0000256" key="12">
    <source>
        <dbReference type="RuleBase" id="RU368089"/>
    </source>
</evidence>
<keyword evidence="19" id="KW-1185">Reference proteome</keyword>
<evidence type="ECO:0000256" key="10">
    <source>
        <dbReference type="ARBA" id="ARBA00023295"/>
    </source>
</evidence>
<comment type="subcellular location">
    <subcellularLocation>
        <location evidence="1 12">Endoplasmic reticulum membrane</location>
        <topology evidence="1 12">Single-pass type II membrane protein</topology>
    </subcellularLocation>
</comment>
<feature type="domain" description="Glycosyl hydrolase family 63 N-terminal" evidence="15">
    <location>
        <begin position="787"/>
        <end position="981"/>
    </location>
</feature>
<dbReference type="PANTHER" id="PTHR10412">
    <property type="entry name" value="MANNOSYL-OLIGOSACCHARIDE GLUCOSIDASE"/>
    <property type="match status" value="1"/>
</dbReference>
<dbReference type="GO" id="GO:0006487">
    <property type="term" value="P:protein N-linked glycosylation"/>
    <property type="evidence" value="ECO:0007669"/>
    <property type="project" value="UniProtKB-UniRule"/>
</dbReference>
<feature type="domain" description="RNA-editing substrate-binding complex 6 protein" evidence="16">
    <location>
        <begin position="218"/>
        <end position="423"/>
    </location>
</feature>
<dbReference type="Pfam" id="PF03200">
    <property type="entry name" value="Glyco_hydro_63"/>
    <property type="match status" value="2"/>
</dbReference>
<keyword evidence="8" id="KW-0472">Membrane</keyword>
<keyword evidence="5 12" id="KW-0256">Endoplasmic reticulum</keyword>
<evidence type="ECO:0000256" key="3">
    <source>
        <dbReference type="ARBA" id="ARBA00022692"/>
    </source>
</evidence>
<evidence type="ECO:0000256" key="1">
    <source>
        <dbReference type="ARBA" id="ARBA00004648"/>
    </source>
</evidence>
<dbReference type="SUPFAM" id="SSF48208">
    <property type="entry name" value="Six-hairpin glycosidases"/>
    <property type="match status" value="1"/>
</dbReference>
<dbReference type="CDD" id="cd10909">
    <property type="entry name" value="ChtBD1_GH18_2"/>
    <property type="match status" value="1"/>
</dbReference>
<accession>A0A9P1DN64</accession>
<evidence type="ECO:0000256" key="4">
    <source>
        <dbReference type="ARBA" id="ARBA00022801"/>
    </source>
</evidence>
<feature type="region of interest" description="Disordered" evidence="13">
    <location>
        <begin position="631"/>
        <end position="661"/>
    </location>
</feature>
<keyword evidence="3" id="KW-0812">Transmembrane</keyword>
<reference evidence="17" key="1">
    <citation type="submission" date="2022-10" db="EMBL/GenBank/DDBJ databases">
        <authorList>
            <person name="Chen Y."/>
            <person name="Dougan E. K."/>
            <person name="Chan C."/>
            <person name="Rhodes N."/>
            <person name="Thang M."/>
        </authorList>
    </citation>
    <scope>NUCLEOTIDE SEQUENCE</scope>
</reference>
<keyword evidence="10 12" id="KW-0326">Glycosidase</keyword>
<dbReference type="InterPro" id="IPR012341">
    <property type="entry name" value="6hp_glycosidase-like_sf"/>
</dbReference>
<dbReference type="GO" id="GO:0009311">
    <property type="term" value="P:oligosaccharide metabolic process"/>
    <property type="evidence" value="ECO:0007669"/>
    <property type="project" value="UniProtKB-UniRule"/>
</dbReference>
<dbReference type="Pfam" id="PF26188">
    <property type="entry name" value="RESC6"/>
    <property type="match status" value="1"/>
</dbReference>
<gene>
    <name evidence="17" type="ORF">C1SCF055_LOCUS36864</name>
</gene>
<evidence type="ECO:0000313" key="17">
    <source>
        <dbReference type="EMBL" id="CAI4011733.1"/>
    </source>
</evidence>
<evidence type="ECO:0000313" key="18">
    <source>
        <dbReference type="EMBL" id="CAL4799045.1"/>
    </source>
</evidence>
<dbReference type="InterPro" id="IPR008928">
    <property type="entry name" value="6-hairpin_glycosidase_sf"/>
</dbReference>
<evidence type="ECO:0000259" key="16">
    <source>
        <dbReference type="Pfam" id="PF26188"/>
    </source>
</evidence>
<protein>
    <recommendedName>
        <fullName evidence="11 12">Mannosyl-oligosaccharide glucosidase</fullName>
        <ecNumber evidence="11 12">3.2.1.106</ecNumber>
    </recommendedName>
</protein>
<dbReference type="OrthoDB" id="410058at2759"/>
<dbReference type="GO" id="GO:0004573">
    <property type="term" value="F:Glc3Man9GlcNAc2 oligosaccharide glucosidase activity"/>
    <property type="evidence" value="ECO:0007669"/>
    <property type="project" value="UniProtKB-UniRule"/>
</dbReference>
<dbReference type="EC" id="3.2.1.106" evidence="11 12"/>
<dbReference type="EMBL" id="CAMXCT030005223">
    <property type="protein sequence ID" value="CAL4799045.1"/>
    <property type="molecule type" value="Genomic_DNA"/>
</dbReference>
<dbReference type="InterPro" id="IPR004888">
    <property type="entry name" value="Glycoside_hydrolase_63"/>
</dbReference>
<comment type="function">
    <text evidence="12">Cleaves the distal alpha 1,2-linked glucose residue from the Glc(3)Man(9)GlcNAc(2) oligosaccharide precursor.</text>
</comment>
<feature type="compositionally biased region" description="Basic and acidic residues" evidence="13">
    <location>
        <begin position="650"/>
        <end position="661"/>
    </location>
</feature>
<feature type="domain" description="Glycosyl hydrolase family 63 C-terminal" evidence="14">
    <location>
        <begin position="1442"/>
        <end position="1595"/>
    </location>
</feature>
<sequence>MAVVRLALAGLVRRPARCLVRSASSTERATDTFRYASREEERVVRTTLHELGTQREDMKLSMKVYHFQELSRTSIRDPILERDGRYIQLKQDLKEEVKKLSPAQLVAAMVSCGRLSVREKEMWWDLARAVERHTVKTKSGAPGLAHSQICLTMHALGKANVKIKDRFYYRMLKLMMKNAEIWTEFDMAWILYGMRKRRLKPRNPEQKEHKLWARVLRAVAAYFRQKMHFISPKGIVYILYEFGKHGIFPGEELFRATRRIRRHLSSLSNRTLVLLAVLLARFDWPEQRLLKKYSAEIRESYRMARMHPHNLVVILHAYGRLSVRDVELLKSINGQLMKAVEQLEGKYLTMVCHSFGRLGVRGPLWQQLGQRINERVDWLAPVDMALIAHGFGKVAIRDKEVLAGPFSDAALVSISGFTPQQLSCLLDGLTLAGCLREDMFFAAMEEYIRQGSIGGRQRQHMMSRILFTVMLERKHLLEGVSPSWQPLLSRVHHAPIDAPPRPYHRELATCAAALSLKARPRRRKGPYIIDLYVPVDAHVPARPFPANQFTVSGLAIHLMAEAEFCPITGELLGPTRLRRRHLLQMESQHLGLRRKDWLALPDTEARVTELEALLVQHVPLRRRPVAILEVEGSTTSTPQIESGGTSLEANESKNSDRESRDTMIPVTAVTARCGSNHDGRPFGPDPTVRGAPWGPAVPGAMSLAAKLHGEARSAKEPRQMERMQVEQFIREREMLRWYFQKQQLGNRPLGDMPFALVHSPAKLRFDLSDVPPLVSSEIFPDDYRQEMTWGTYRPGVYFGVKGRHPGSLLFGLAWASVDGKILRHECESGELQAFSWKEHDGRNYGYQSIEDQKLGHELLTTFVKEDARKWHARIEVRPLGVKSKPISLMPYLGIEADSTLRVEGQGQEGQGPGAWLGSAGDWRRSLKIFGEDPIVGPFSALLSFRSSAVSKPHFHHVSALVQHEADAPSTGVWDAKRHVKAFLRRPPATDGKKAKHVVLPDSDAAGSNFMAAQLLGNASLQVDLHVSFGRPIADVDAESKMLEDAVARRSQEFKRQLSDAFELSKLTALTDGNLSIQAQKDALAMAVSSLLGGLGSFRGKLLVKDSNGELSRLPEKVLFSAVPSRSFFPRGFLWDEGFHGLLLCRWQPRIFLDVLAHWLELQQSSGWIPREVPLGAEQEVRVPSQFLPQEPGIANPPSLLLPLAYLLRASTDPKLAEARALGERAGLSADEFRKMMKSFGAAALPRLVAWYGFLDRSQKSSNPKKCYRWFGRTAAHCLASGLDDYPRGLYVNDDECHLDLHSWMLLFARTLATLCNQLNFDGDVSVSYTVSTYCTKPDWSNRAKKLNETLFNVFASDKVLADYIGRQPVSSKGHVQVLPPWRSDGRCGPQFPVGKAPGECDPYGGAPCCSPSGWCGGSPDFCDCPGCRRFLKLEERKNAGSTALVHSPHLGYVSLFPLVLGHLPCDHPYAERLLRALQPGPKSKAGELWSAYGVLSLSSKDKLYRSGEDYWRGKIWGNLNYLTISALQRCASQSGKFKDLADTAFKSLKSGFVKAVLGTLERQRFFMENFDPNTGEGHGAAPFTGWTTLVALIMADMPLELDFVLASESRTDL</sequence>
<dbReference type="PANTHER" id="PTHR10412:SF11">
    <property type="entry name" value="MANNOSYL-OLIGOSACCHARIDE GLUCOSIDASE"/>
    <property type="match status" value="1"/>
</dbReference>
<comment type="caution">
    <text evidence="17">The sequence shown here is derived from an EMBL/GenBank/DDBJ whole genome shotgun (WGS) entry which is preliminary data.</text>
</comment>
<evidence type="ECO:0000256" key="2">
    <source>
        <dbReference type="ARBA" id="ARBA00010833"/>
    </source>
</evidence>
<dbReference type="EMBL" id="CAMXCT010005223">
    <property type="protein sequence ID" value="CAI4011733.1"/>
    <property type="molecule type" value="Genomic_DNA"/>
</dbReference>
<evidence type="ECO:0000256" key="9">
    <source>
        <dbReference type="ARBA" id="ARBA00023180"/>
    </source>
</evidence>
<evidence type="ECO:0000256" key="5">
    <source>
        <dbReference type="ARBA" id="ARBA00022824"/>
    </source>
</evidence>
<evidence type="ECO:0000256" key="13">
    <source>
        <dbReference type="SAM" id="MobiDB-lite"/>
    </source>
</evidence>
<evidence type="ECO:0000256" key="8">
    <source>
        <dbReference type="ARBA" id="ARBA00023136"/>
    </source>
</evidence>
<evidence type="ECO:0000259" key="15">
    <source>
        <dbReference type="Pfam" id="PF16923"/>
    </source>
</evidence>
<dbReference type="InterPro" id="IPR031631">
    <property type="entry name" value="Glyco_hydro_63N"/>
</dbReference>
<evidence type="ECO:0000313" key="19">
    <source>
        <dbReference type="Proteomes" id="UP001152797"/>
    </source>
</evidence>
<reference evidence="18 19" key="2">
    <citation type="submission" date="2024-05" db="EMBL/GenBank/DDBJ databases">
        <authorList>
            <person name="Chen Y."/>
            <person name="Shah S."/>
            <person name="Dougan E. K."/>
            <person name="Thang M."/>
            <person name="Chan C."/>
        </authorList>
    </citation>
    <scope>NUCLEOTIDE SEQUENCE [LARGE SCALE GENOMIC DNA]</scope>
</reference>
<keyword evidence="6" id="KW-0735">Signal-anchor</keyword>
<dbReference type="InterPro" id="IPR031335">
    <property type="entry name" value="Glyco_hydro_63_C"/>
</dbReference>
<dbReference type="Gene3D" id="1.50.10.10">
    <property type="match status" value="1"/>
</dbReference>
<comment type="similarity">
    <text evidence="2 12">Belongs to the glycosyl hydrolase 63 family.</text>
</comment>
<evidence type="ECO:0000259" key="14">
    <source>
        <dbReference type="Pfam" id="PF03200"/>
    </source>
</evidence>
<organism evidence="17">
    <name type="scientific">Cladocopium goreaui</name>
    <dbReference type="NCBI Taxonomy" id="2562237"/>
    <lineage>
        <taxon>Eukaryota</taxon>
        <taxon>Sar</taxon>
        <taxon>Alveolata</taxon>
        <taxon>Dinophyceae</taxon>
        <taxon>Suessiales</taxon>
        <taxon>Symbiodiniaceae</taxon>
        <taxon>Cladocopium</taxon>
    </lineage>
</organism>
<feature type="domain" description="Glycosyl hydrolase family 63 C-terminal" evidence="14">
    <location>
        <begin position="1039"/>
        <end position="1324"/>
    </location>
</feature>
<keyword evidence="7" id="KW-1133">Transmembrane helix</keyword>
<dbReference type="InterPro" id="IPR038518">
    <property type="entry name" value="Glyco_hydro_63N_sf"/>
</dbReference>
<evidence type="ECO:0000256" key="7">
    <source>
        <dbReference type="ARBA" id="ARBA00022989"/>
    </source>
</evidence>
<dbReference type="GO" id="GO:0005789">
    <property type="term" value="C:endoplasmic reticulum membrane"/>
    <property type="evidence" value="ECO:0007669"/>
    <property type="project" value="UniProtKB-SubCell"/>
</dbReference>